<proteinExistence type="predicted"/>
<organism evidence="1 2">
    <name type="scientific">Thalassiosira oceanica</name>
    <name type="common">Marine diatom</name>
    <dbReference type="NCBI Taxonomy" id="159749"/>
    <lineage>
        <taxon>Eukaryota</taxon>
        <taxon>Sar</taxon>
        <taxon>Stramenopiles</taxon>
        <taxon>Ochrophyta</taxon>
        <taxon>Bacillariophyta</taxon>
        <taxon>Coscinodiscophyceae</taxon>
        <taxon>Thalassiosirophycidae</taxon>
        <taxon>Thalassiosirales</taxon>
        <taxon>Thalassiosiraceae</taxon>
        <taxon>Thalassiosira</taxon>
    </lineage>
</organism>
<dbReference type="Proteomes" id="UP000266841">
    <property type="component" value="Unassembled WGS sequence"/>
</dbReference>
<evidence type="ECO:0000313" key="2">
    <source>
        <dbReference type="Proteomes" id="UP000266841"/>
    </source>
</evidence>
<reference evidence="1 2" key="1">
    <citation type="journal article" date="2012" name="Genome Biol.">
        <title>Genome and low-iron response of an oceanic diatom adapted to chronic iron limitation.</title>
        <authorList>
            <person name="Lommer M."/>
            <person name="Specht M."/>
            <person name="Roy A.S."/>
            <person name="Kraemer L."/>
            <person name="Andreson R."/>
            <person name="Gutowska M.A."/>
            <person name="Wolf J."/>
            <person name="Bergner S.V."/>
            <person name="Schilhabel M.B."/>
            <person name="Klostermeier U.C."/>
            <person name="Beiko R.G."/>
            <person name="Rosenstiel P."/>
            <person name="Hippler M."/>
            <person name="Laroche J."/>
        </authorList>
    </citation>
    <scope>NUCLEOTIDE SEQUENCE [LARGE SCALE GENOMIC DNA]</scope>
    <source>
        <strain evidence="1 2">CCMP1005</strain>
    </source>
</reference>
<evidence type="ECO:0000313" key="1">
    <source>
        <dbReference type="EMBL" id="EJK45332.1"/>
    </source>
</evidence>
<keyword evidence="2" id="KW-1185">Reference proteome</keyword>
<protein>
    <submittedName>
        <fullName evidence="1">Uncharacterized protein</fullName>
    </submittedName>
</protein>
<dbReference type="SUPFAM" id="SSF82185">
    <property type="entry name" value="Histone H3 K4-specific methyltransferase SET7/9 N-terminal domain"/>
    <property type="match status" value="1"/>
</dbReference>
<comment type="caution">
    <text evidence="1">The sequence shown here is derived from an EMBL/GenBank/DDBJ whole genome shotgun (WGS) entry which is preliminary data.</text>
</comment>
<sequence length="229" mass="25780">MWTEEGVYVDSRLLHGQGKKNFADGAEVEEGIYVDGHLQEGKVTFQTEKWRKDGVYVDDRLHKGKVTVQEEGIFVDWIENESQGKVTFVDGEVQEEGVYANGLLCWTDRIRRSAGRQLDLSIPSTVTDLPTASFNGCINLVFSEAMGVSLFHTEDETTGRLQRALQWIAFHELKESSILIEPAMWKLRIDSYTELPRVECRVAVPGPAKTAIMEYCGFTDLLKPASDCV</sequence>
<dbReference type="EMBL" id="AGNL01048596">
    <property type="protein sequence ID" value="EJK45332.1"/>
    <property type="molecule type" value="Genomic_DNA"/>
</dbReference>
<accession>K0RFI5</accession>
<dbReference type="AlphaFoldDB" id="K0RFI5"/>
<name>K0RFI5_THAOC</name>
<gene>
    <name evidence="1" type="ORF">THAOC_36057</name>
</gene>